<dbReference type="RefSeq" id="WP_171226485.1">
    <property type="nucleotide sequence ID" value="NZ_CP053085.1"/>
</dbReference>
<proteinExistence type="predicted"/>
<keyword evidence="2" id="KW-1185">Reference proteome</keyword>
<accession>A0A6M4IW06</accession>
<name>A0A6M4IW06_9BACT</name>
<reference evidence="1 2" key="1">
    <citation type="submission" date="2020-05" db="EMBL/GenBank/DDBJ databases">
        <title>Complete genome sequence of Gemmatimonas greenlandica TET16.</title>
        <authorList>
            <person name="Zeng Y."/>
        </authorList>
    </citation>
    <scope>NUCLEOTIDE SEQUENCE [LARGE SCALE GENOMIC DNA]</scope>
    <source>
        <strain evidence="1 2">TET16</strain>
    </source>
</reference>
<gene>
    <name evidence="1" type="ORF">HKW67_16770</name>
</gene>
<dbReference type="AlphaFoldDB" id="A0A6M4IW06"/>
<dbReference type="EMBL" id="CP053085">
    <property type="protein sequence ID" value="QJR37052.1"/>
    <property type="molecule type" value="Genomic_DNA"/>
</dbReference>
<protein>
    <submittedName>
        <fullName evidence="1">Uncharacterized protein</fullName>
    </submittedName>
</protein>
<dbReference type="Proteomes" id="UP000500938">
    <property type="component" value="Chromosome"/>
</dbReference>
<organism evidence="1 2">
    <name type="scientific">Gemmatimonas groenlandica</name>
    <dbReference type="NCBI Taxonomy" id="2732249"/>
    <lineage>
        <taxon>Bacteria</taxon>
        <taxon>Pseudomonadati</taxon>
        <taxon>Gemmatimonadota</taxon>
        <taxon>Gemmatimonadia</taxon>
        <taxon>Gemmatimonadales</taxon>
        <taxon>Gemmatimonadaceae</taxon>
        <taxon>Gemmatimonas</taxon>
    </lineage>
</organism>
<dbReference type="KEGG" id="ggr:HKW67_16770"/>
<sequence>MLRLAGRAGVAAGVLACGAAEVPDKPVAGTAGAPASAAADLERAPAAADSERVTQAEQALSAWLDASREGGATSRDLARADSLAACGDGGGTYFPSMLLADYQLRPSAMRGDTVVARAVVITVAEQDIDRRADGFIARERVRRDVLEWDLVPLAASQQEPGWAICNGLRFGYRGADSLTTWRPEGSSWQSARRLADSVRATRPMASAAIRQRTS</sequence>
<evidence type="ECO:0000313" key="2">
    <source>
        <dbReference type="Proteomes" id="UP000500938"/>
    </source>
</evidence>
<evidence type="ECO:0000313" key="1">
    <source>
        <dbReference type="EMBL" id="QJR37052.1"/>
    </source>
</evidence>